<dbReference type="RefSeq" id="WP_091839783.1">
    <property type="nucleotide sequence ID" value="NZ_FPAA01000019.1"/>
</dbReference>
<evidence type="ECO:0000313" key="2">
    <source>
        <dbReference type="Proteomes" id="UP000198660"/>
    </source>
</evidence>
<keyword evidence="2" id="KW-1185">Reference proteome</keyword>
<dbReference type="OrthoDB" id="3078218at2"/>
<accession>A0A1I6URU1</accession>
<name>A0A1I6URU1_9BACL</name>
<organism evidence="1 2">
    <name type="scientific">Marininema halotolerans</name>
    <dbReference type="NCBI Taxonomy" id="1155944"/>
    <lineage>
        <taxon>Bacteria</taxon>
        <taxon>Bacillati</taxon>
        <taxon>Bacillota</taxon>
        <taxon>Bacilli</taxon>
        <taxon>Bacillales</taxon>
        <taxon>Thermoactinomycetaceae</taxon>
        <taxon>Marininema</taxon>
    </lineage>
</organism>
<dbReference type="InterPro" id="IPR006490">
    <property type="entry name" value="Maj_tail_phi13"/>
</dbReference>
<reference evidence="2" key="1">
    <citation type="submission" date="2016-10" db="EMBL/GenBank/DDBJ databases">
        <authorList>
            <person name="Varghese N."/>
            <person name="Submissions S."/>
        </authorList>
    </citation>
    <scope>NUCLEOTIDE SEQUENCE [LARGE SCALE GENOMIC DNA]</scope>
    <source>
        <strain evidence="2">DSM 45789</strain>
    </source>
</reference>
<dbReference type="NCBIfam" id="TIGR01603">
    <property type="entry name" value="maj_tail_phi13"/>
    <property type="match status" value="1"/>
</dbReference>
<dbReference type="AlphaFoldDB" id="A0A1I6URU1"/>
<dbReference type="EMBL" id="FPAA01000019">
    <property type="protein sequence ID" value="SFT04083.1"/>
    <property type="molecule type" value="Genomic_DNA"/>
</dbReference>
<sequence>MATSTSAVVGLKDLYVAVLSKDDDTGATYETPFKIAPAVSAKVSPKVETTTDYGDDGPVETSTSLGEVEVEIETNSLPLEIQAQLLGHKYENGLLTKAAGDTAPYVAFGFRSTKSDGSELFIWLYKGRFEPIENEFKTKGDKVEFQHPKMSGKFVKRSFDDKWQVVGDSSDTNFKLGSTWFKQVIEESTVPKA</sequence>
<protein>
    <submittedName>
        <fullName evidence="1">Phage major tail protein, phi13 family</fullName>
    </submittedName>
</protein>
<proteinExistence type="predicted"/>
<evidence type="ECO:0000313" key="1">
    <source>
        <dbReference type="EMBL" id="SFT04083.1"/>
    </source>
</evidence>
<dbReference type="Proteomes" id="UP000198660">
    <property type="component" value="Unassembled WGS sequence"/>
</dbReference>
<gene>
    <name evidence="1" type="ORF">SAMN05444972_11936</name>
</gene>